<comment type="caution">
    <text evidence="3">The sequence shown here is derived from an EMBL/GenBank/DDBJ whole genome shotgun (WGS) entry which is preliminary data.</text>
</comment>
<evidence type="ECO:0000313" key="4">
    <source>
        <dbReference type="Proteomes" id="UP001642484"/>
    </source>
</evidence>
<name>A0ABP0KEP9_9DINO</name>
<feature type="region of interest" description="Disordered" evidence="1">
    <location>
        <begin position="562"/>
        <end position="590"/>
    </location>
</feature>
<organism evidence="3 4">
    <name type="scientific">Durusdinium trenchii</name>
    <dbReference type="NCBI Taxonomy" id="1381693"/>
    <lineage>
        <taxon>Eukaryota</taxon>
        <taxon>Sar</taxon>
        <taxon>Alveolata</taxon>
        <taxon>Dinophyceae</taxon>
        <taxon>Suessiales</taxon>
        <taxon>Symbiodiniaceae</taxon>
        <taxon>Durusdinium</taxon>
    </lineage>
</organism>
<evidence type="ECO:0000256" key="2">
    <source>
        <dbReference type="SAM" id="Phobius"/>
    </source>
</evidence>
<evidence type="ECO:0000313" key="3">
    <source>
        <dbReference type="EMBL" id="CAK9025286.1"/>
    </source>
</evidence>
<gene>
    <name evidence="3" type="ORF">CCMP2556_LOCUS15940</name>
</gene>
<keyword evidence="2" id="KW-0472">Membrane</keyword>
<keyword evidence="2" id="KW-0812">Transmembrane</keyword>
<dbReference type="Proteomes" id="UP001642484">
    <property type="component" value="Unassembled WGS sequence"/>
</dbReference>
<evidence type="ECO:0000256" key="1">
    <source>
        <dbReference type="SAM" id="MobiDB-lite"/>
    </source>
</evidence>
<accession>A0ABP0KEP9</accession>
<dbReference type="EMBL" id="CAXAMN010008458">
    <property type="protein sequence ID" value="CAK9025286.1"/>
    <property type="molecule type" value="Genomic_DNA"/>
</dbReference>
<feature type="transmembrane region" description="Helical" evidence="2">
    <location>
        <begin position="303"/>
        <end position="325"/>
    </location>
</feature>
<protein>
    <submittedName>
        <fullName evidence="3">Uncharacterized protein</fullName>
    </submittedName>
</protein>
<reference evidence="3 4" key="1">
    <citation type="submission" date="2024-02" db="EMBL/GenBank/DDBJ databases">
        <authorList>
            <person name="Chen Y."/>
            <person name="Shah S."/>
            <person name="Dougan E. K."/>
            <person name="Thang M."/>
            <person name="Chan C."/>
        </authorList>
    </citation>
    <scope>NUCLEOTIDE SEQUENCE [LARGE SCALE GENOMIC DNA]</scope>
</reference>
<keyword evidence="2" id="KW-1133">Transmembrane helix</keyword>
<feature type="compositionally biased region" description="Polar residues" evidence="1">
    <location>
        <begin position="581"/>
        <end position="590"/>
    </location>
</feature>
<sequence>MPLFYSYDTCGVETPKIDQDPVDGCKCIGIDHRAGSFAVSLDDGLVQYPAELGGSCQAWDAHLHPLCAAGRPPEFCQQKWCYVDPCKCTVKSPPKEALYFNATMRGKSIYYSYEACGFKDAFTPSFSKMLGVNAKDEKECGLLPKCAWSGSTCLGKELVVPELCSLEKAYNGTKVEDLRSFCGSAVLSLGLAAVDENVHAASADGLHMAPPANQLIARSSGKTLTRRPPFDPSARMVGPRQAAVLCGPRCFQAFFEEVDEEEGLKQVRDGEGAYKQVVRYHHVGAGRGDFEPVTPQPATQTQLMWVPLGILLLFFVLSVPLLFLWDAYHHKGEDPLTLPDCSFDHPRGSRGDAYCCHHYGRCQGHLKPLSCVLTRRSLFAGLGGTAFEDPYGYGGDGEHFDCDAGYEDWQSGWSPAKTQWCCRKEGRGCMQFQCEGEAQQWSPEESDWCCANRQQCQSSDSGACDTMCTTSSGGKSITSSCMDRIRWAERHFYSGQEDSCSLAYSRVRVDCDVCRTCSIEEAGCAQQPQVPRLLDDCEGTAVDRAGWSAEKKEFCCRQWGTCEQSDAEDGPSRDLPDGPTGSRTPLAQLA</sequence>
<keyword evidence="4" id="KW-1185">Reference proteome</keyword>
<proteinExistence type="predicted"/>